<dbReference type="Pfam" id="PF19283">
    <property type="entry name" value="APEH_N"/>
    <property type="match status" value="1"/>
</dbReference>
<feature type="domain" description="Acylamino-acid-releasing enzyme N-terminal" evidence="10">
    <location>
        <begin position="33"/>
        <end position="427"/>
    </location>
</feature>
<gene>
    <name evidence="11" type="ORF">BDFB_000934</name>
</gene>
<accession>A0A482VR61</accession>
<dbReference type="GO" id="GO:0004252">
    <property type="term" value="F:serine-type endopeptidase activity"/>
    <property type="evidence" value="ECO:0007669"/>
    <property type="project" value="TreeGrafter"/>
</dbReference>
<dbReference type="InterPro" id="IPR029058">
    <property type="entry name" value="AB_hydrolase_fold"/>
</dbReference>
<protein>
    <recommendedName>
        <fullName evidence="5">acylaminoacyl-peptidase</fullName>
        <ecNumber evidence="5">3.4.19.1</ecNumber>
    </recommendedName>
</protein>
<dbReference type="SUPFAM" id="SSF53474">
    <property type="entry name" value="alpha/beta-Hydrolases"/>
    <property type="match status" value="1"/>
</dbReference>
<comment type="catalytic activity">
    <reaction evidence="1">
        <text>Cleavage of an N-acetyl or N-formyl amino acid from the N-terminus of a polypeptide.</text>
        <dbReference type="EC" id="3.4.19.1"/>
    </reaction>
</comment>
<feature type="compositionally biased region" description="Basic and acidic residues" evidence="8">
    <location>
        <begin position="163"/>
        <end position="176"/>
    </location>
</feature>
<dbReference type="InterPro" id="IPR001375">
    <property type="entry name" value="Peptidase_S9_cat"/>
</dbReference>
<dbReference type="GO" id="GO:0008242">
    <property type="term" value="F:omega peptidase activity"/>
    <property type="evidence" value="ECO:0007669"/>
    <property type="project" value="UniProtKB-EC"/>
</dbReference>
<evidence type="ECO:0000256" key="1">
    <source>
        <dbReference type="ARBA" id="ARBA00000721"/>
    </source>
</evidence>
<evidence type="ECO:0000256" key="5">
    <source>
        <dbReference type="ARBA" id="ARBA00012917"/>
    </source>
</evidence>
<dbReference type="GO" id="GO:0005737">
    <property type="term" value="C:cytoplasm"/>
    <property type="evidence" value="ECO:0007669"/>
    <property type="project" value="UniProtKB-SubCell"/>
</dbReference>
<evidence type="ECO:0000259" key="9">
    <source>
        <dbReference type="Pfam" id="PF00326"/>
    </source>
</evidence>
<name>A0A482VR61_ASBVE</name>
<evidence type="ECO:0000256" key="2">
    <source>
        <dbReference type="ARBA" id="ARBA00004496"/>
    </source>
</evidence>
<evidence type="ECO:0000259" key="10">
    <source>
        <dbReference type="Pfam" id="PF19283"/>
    </source>
</evidence>
<dbReference type="GO" id="GO:0006508">
    <property type="term" value="P:proteolysis"/>
    <property type="evidence" value="ECO:0007669"/>
    <property type="project" value="InterPro"/>
</dbReference>
<dbReference type="OrthoDB" id="416344at2759"/>
<keyword evidence="6" id="KW-0963">Cytoplasm</keyword>
<comment type="subunit">
    <text evidence="4">Homotetramer.</text>
</comment>
<dbReference type="STRING" id="1661398.A0A482VR61"/>
<dbReference type="EC" id="3.4.19.1" evidence="5"/>
<comment type="subcellular location">
    <subcellularLocation>
        <location evidence="2">Cytoplasm</location>
    </subcellularLocation>
</comment>
<evidence type="ECO:0000256" key="8">
    <source>
        <dbReference type="SAM" id="MobiDB-lite"/>
    </source>
</evidence>
<dbReference type="Proteomes" id="UP000292052">
    <property type="component" value="Unassembled WGS sequence"/>
</dbReference>
<comment type="caution">
    <text evidence="11">The sequence shown here is derived from an EMBL/GenBank/DDBJ whole genome shotgun (WGS) entry which is preliminary data.</text>
</comment>
<evidence type="ECO:0000256" key="6">
    <source>
        <dbReference type="ARBA" id="ARBA00022490"/>
    </source>
</evidence>
<evidence type="ECO:0000256" key="3">
    <source>
        <dbReference type="ARBA" id="ARBA00010040"/>
    </source>
</evidence>
<evidence type="ECO:0000256" key="4">
    <source>
        <dbReference type="ARBA" id="ARBA00011881"/>
    </source>
</evidence>
<dbReference type="Pfam" id="PF00326">
    <property type="entry name" value="Peptidase_S9"/>
    <property type="match status" value="1"/>
</dbReference>
<evidence type="ECO:0000256" key="7">
    <source>
        <dbReference type="ARBA" id="ARBA00022801"/>
    </source>
</evidence>
<dbReference type="EMBL" id="QDEB01071871">
    <property type="protein sequence ID" value="RZC35335.1"/>
    <property type="molecule type" value="Genomic_DNA"/>
</dbReference>
<keyword evidence="7" id="KW-0378">Hydrolase</keyword>
<keyword evidence="12" id="KW-1185">Reference proteome</keyword>
<feature type="region of interest" description="Disordered" evidence="8">
    <location>
        <begin position="154"/>
        <end position="176"/>
    </location>
</feature>
<dbReference type="SUPFAM" id="SSF82171">
    <property type="entry name" value="DPP6 N-terminal domain-like"/>
    <property type="match status" value="1"/>
</dbReference>
<evidence type="ECO:0000313" key="11">
    <source>
        <dbReference type="EMBL" id="RZC35335.1"/>
    </source>
</evidence>
<reference evidence="11 12" key="1">
    <citation type="submission" date="2017-03" db="EMBL/GenBank/DDBJ databases">
        <title>Genome of the blue death feigning beetle - Asbolus verrucosus.</title>
        <authorList>
            <person name="Rider S.D."/>
        </authorList>
    </citation>
    <scope>NUCLEOTIDE SEQUENCE [LARGE SCALE GENOMIC DNA]</scope>
    <source>
        <strain evidence="11">Butters</strain>
        <tissue evidence="11">Head and leg muscle</tissue>
    </source>
</reference>
<evidence type="ECO:0000313" key="12">
    <source>
        <dbReference type="Proteomes" id="UP000292052"/>
    </source>
</evidence>
<feature type="domain" description="Peptidase S9 prolyl oligopeptidase catalytic" evidence="9">
    <location>
        <begin position="489"/>
        <end position="702"/>
    </location>
</feature>
<comment type="similarity">
    <text evidence="3">Belongs to the peptidase S9C family.</text>
</comment>
<organism evidence="11 12">
    <name type="scientific">Asbolus verrucosus</name>
    <name type="common">Desert ironclad beetle</name>
    <dbReference type="NCBI Taxonomy" id="1661398"/>
    <lineage>
        <taxon>Eukaryota</taxon>
        <taxon>Metazoa</taxon>
        <taxon>Ecdysozoa</taxon>
        <taxon>Arthropoda</taxon>
        <taxon>Hexapoda</taxon>
        <taxon>Insecta</taxon>
        <taxon>Pterygota</taxon>
        <taxon>Neoptera</taxon>
        <taxon>Endopterygota</taxon>
        <taxon>Coleoptera</taxon>
        <taxon>Polyphaga</taxon>
        <taxon>Cucujiformia</taxon>
        <taxon>Tenebrionidae</taxon>
        <taxon>Pimeliinae</taxon>
        <taxon>Asbolus</taxon>
    </lineage>
</organism>
<dbReference type="PANTHER" id="PTHR42776:SF4">
    <property type="entry name" value="ACYLAMINO-ACID-RELEASING ENZYME"/>
    <property type="match status" value="1"/>
</dbReference>
<dbReference type="PANTHER" id="PTHR42776">
    <property type="entry name" value="SERINE PEPTIDASE S9 FAMILY MEMBER"/>
    <property type="match status" value="1"/>
</dbReference>
<sequence length="702" mass="78414">MSENVDKAVKIYRSLCLNPSLIGAKLRNNQAVVNTIWSQRNLERGENTKFLRSIAVSPDLSKNYELLPVDVTNELLTATSPSEKLKAVLKSSNEKQYLEIWQNQNLTKSVDLNALDIHGDVYTDGEFRSFEWSPDETKLLYIAELKVPKSEPFYKRNSKKSNKNSDSDKPKTTKGEEYLYRQDWGEQLVGKKKSVIAEYNTEKDEVEILAGIPDDVCPAQVIYSPDGSYVVGVAYKTEPRKFGLIYCTNRPSTIFTLDFSGNYAPFPLDNKAVKSPVFTPDGKALIWLQRDAGGPHAAAMALMKANIPLLDKPTITIVVDVVRREIATDNGTKFYGLFNNGFVKRCFASGNRLVLSTNQKNTVNTYIIDIDSGKITELNYNNGSQVVLDVVNDVILVNRRNYLMPDKLAICKLPPKESEVPLNWIELTTSNVIPGLENCIYEYLDLSQKTDDSVKTFSAIYLGPKTSADKSVNLIVWPHGGPHSAFVNNFSLESSLFLSMGFAVLFINYRGSIGAGQDSVEFLLSRIGQTDVSDCILATQTVLERHSSLNPDSMVLFGGSHGGFLVTHLSGKYPDMFKAVVARNPVIDVASMSIISDIPDWCYVESGYEYTQTGKLNDEVLLVMRKASPIELAHNVKAPTMLQIGSKDLRVPPHQGLEYYNRLKANGVKVRLNLYEDNHPLANISTEIDNLINSLLWFQEHL</sequence>
<dbReference type="AlphaFoldDB" id="A0A482VR61"/>
<proteinExistence type="inferred from homology"/>
<dbReference type="Gene3D" id="3.40.50.1820">
    <property type="entry name" value="alpha/beta hydrolase"/>
    <property type="match status" value="1"/>
</dbReference>
<dbReference type="InterPro" id="IPR045550">
    <property type="entry name" value="AARE_N"/>
</dbReference>
<feature type="non-terminal residue" evidence="11">
    <location>
        <position position="702"/>
    </location>
</feature>